<dbReference type="EMBL" id="JACCCZ010000001">
    <property type="protein sequence ID" value="NYG04148.1"/>
    <property type="molecule type" value="Genomic_DNA"/>
</dbReference>
<evidence type="ECO:0000256" key="1">
    <source>
        <dbReference type="ARBA" id="ARBA00023015"/>
    </source>
</evidence>
<name>A0A852W4V0_PSEA5</name>
<organism evidence="5 6">
    <name type="scientific">Pseudonocardia alni</name>
    <name type="common">Amycolata alni</name>
    <dbReference type="NCBI Taxonomy" id="33907"/>
    <lineage>
        <taxon>Bacteria</taxon>
        <taxon>Bacillati</taxon>
        <taxon>Actinomycetota</taxon>
        <taxon>Actinomycetes</taxon>
        <taxon>Pseudonocardiales</taxon>
        <taxon>Pseudonocardiaceae</taxon>
        <taxon>Pseudonocardia</taxon>
    </lineage>
</organism>
<dbReference type="Proteomes" id="UP000549695">
    <property type="component" value="Unassembled WGS sequence"/>
</dbReference>
<dbReference type="InterPro" id="IPR011711">
    <property type="entry name" value="GntR_C"/>
</dbReference>
<dbReference type="Gene3D" id="1.20.120.530">
    <property type="entry name" value="GntR ligand-binding domain-like"/>
    <property type="match status" value="1"/>
</dbReference>
<accession>A0A852W4V0</accession>
<comment type="caution">
    <text evidence="5">The sequence shown here is derived from an EMBL/GenBank/DDBJ whole genome shotgun (WGS) entry which is preliminary data.</text>
</comment>
<dbReference type="GO" id="GO:0003677">
    <property type="term" value="F:DNA binding"/>
    <property type="evidence" value="ECO:0007669"/>
    <property type="project" value="UniProtKB-KW"/>
</dbReference>
<dbReference type="AlphaFoldDB" id="A0A852W4V0"/>
<dbReference type="Pfam" id="PF07729">
    <property type="entry name" value="FCD"/>
    <property type="match status" value="1"/>
</dbReference>
<keyword evidence="2 5" id="KW-0238">DNA-binding</keyword>
<dbReference type="Pfam" id="PF00392">
    <property type="entry name" value="GntR"/>
    <property type="match status" value="1"/>
</dbReference>
<keyword evidence="6" id="KW-1185">Reference proteome</keyword>
<evidence type="ECO:0000256" key="3">
    <source>
        <dbReference type="ARBA" id="ARBA00023163"/>
    </source>
</evidence>
<dbReference type="InterPro" id="IPR036388">
    <property type="entry name" value="WH-like_DNA-bd_sf"/>
</dbReference>
<dbReference type="GeneID" id="98054112"/>
<reference evidence="5 6" key="1">
    <citation type="submission" date="2020-07" db="EMBL/GenBank/DDBJ databases">
        <title>Sequencing the genomes of 1000 actinobacteria strains.</title>
        <authorList>
            <person name="Klenk H.-P."/>
        </authorList>
    </citation>
    <scope>NUCLEOTIDE SEQUENCE [LARGE SCALE GENOMIC DNA]</scope>
    <source>
        <strain evidence="5 6">DSM 44749</strain>
    </source>
</reference>
<dbReference type="InterPro" id="IPR008920">
    <property type="entry name" value="TF_FadR/GntR_C"/>
</dbReference>
<evidence type="ECO:0000313" key="6">
    <source>
        <dbReference type="Proteomes" id="UP000549695"/>
    </source>
</evidence>
<dbReference type="PANTHER" id="PTHR43537:SF45">
    <property type="entry name" value="GNTR FAMILY REGULATORY PROTEIN"/>
    <property type="match status" value="1"/>
</dbReference>
<dbReference type="SMART" id="SM00345">
    <property type="entry name" value="HTH_GNTR"/>
    <property type="match status" value="1"/>
</dbReference>
<dbReference type="SUPFAM" id="SSF48008">
    <property type="entry name" value="GntR ligand-binding domain-like"/>
    <property type="match status" value="1"/>
</dbReference>
<evidence type="ECO:0000259" key="4">
    <source>
        <dbReference type="PROSITE" id="PS50949"/>
    </source>
</evidence>
<dbReference type="SUPFAM" id="SSF46785">
    <property type="entry name" value="Winged helix' DNA-binding domain"/>
    <property type="match status" value="1"/>
</dbReference>
<proteinExistence type="predicted"/>
<keyword evidence="3" id="KW-0804">Transcription</keyword>
<dbReference type="RefSeq" id="WP_246352715.1">
    <property type="nucleotide sequence ID" value="NZ_BAAAJZ010000006.1"/>
</dbReference>
<evidence type="ECO:0000256" key="2">
    <source>
        <dbReference type="ARBA" id="ARBA00023125"/>
    </source>
</evidence>
<feature type="domain" description="HTH gntR-type" evidence="4">
    <location>
        <begin position="26"/>
        <end position="93"/>
    </location>
</feature>
<evidence type="ECO:0000313" key="5">
    <source>
        <dbReference type="EMBL" id="NYG04148.1"/>
    </source>
</evidence>
<dbReference type="PROSITE" id="PS50949">
    <property type="entry name" value="HTH_GNTR"/>
    <property type="match status" value="1"/>
</dbReference>
<dbReference type="InterPro" id="IPR036390">
    <property type="entry name" value="WH_DNA-bd_sf"/>
</dbReference>
<protein>
    <submittedName>
        <fullName evidence="5">DNA-binding GntR family transcriptional regulator</fullName>
    </submittedName>
</protein>
<dbReference type="CDD" id="cd07377">
    <property type="entry name" value="WHTH_GntR"/>
    <property type="match status" value="1"/>
</dbReference>
<dbReference type="Gene3D" id="1.10.10.10">
    <property type="entry name" value="Winged helix-like DNA-binding domain superfamily/Winged helix DNA-binding domain"/>
    <property type="match status" value="1"/>
</dbReference>
<gene>
    <name evidence="5" type="ORF">HDA37_004433</name>
</gene>
<dbReference type="GO" id="GO:0003700">
    <property type="term" value="F:DNA-binding transcription factor activity"/>
    <property type="evidence" value="ECO:0007669"/>
    <property type="project" value="InterPro"/>
</dbReference>
<dbReference type="SMART" id="SM00895">
    <property type="entry name" value="FCD"/>
    <property type="match status" value="1"/>
</dbReference>
<sequence>MDLLSSKALAVGDDGARGWATMAFQINKAEQVYALLEDMITFQDLAPGEAVSEADLMARTGFGRTPVREALQRLARERMVEIHPNRGVFVAPVSVEAHFRLLELRRGVEEMAVRFATFRARTAQKEQMLRLSVDLEEFSGTDVRRFAVLLKGSHELIVEAAHNEFLELAMAPLQSLSRRFWFANLPDVARELRTAADLHRDVHQAVAHSDEQAAVTSALRLNDYLVDLTYGALGRPMTPRS</sequence>
<dbReference type="PANTHER" id="PTHR43537">
    <property type="entry name" value="TRANSCRIPTIONAL REGULATOR, GNTR FAMILY"/>
    <property type="match status" value="1"/>
</dbReference>
<dbReference type="InterPro" id="IPR000524">
    <property type="entry name" value="Tscrpt_reg_HTH_GntR"/>
</dbReference>
<keyword evidence="1" id="KW-0805">Transcription regulation</keyword>